<dbReference type="Proteomes" id="UP000643610">
    <property type="component" value="Unassembled WGS sequence"/>
</dbReference>
<feature type="chain" id="PRO_5047130169" evidence="3">
    <location>
        <begin position="34"/>
        <end position="683"/>
    </location>
</feature>
<accession>A0ABR6XUW0</accession>
<evidence type="ECO:0000256" key="1">
    <source>
        <dbReference type="ARBA" id="ARBA00007734"/>
    </source>
</evidence>
<evidence type="ECO:0000259" key="4">
    <source>
        <dbReference type="Pfam" id="PF01464"/>
    </source>
</evidence>
<keyword evidence="7" id="KW-1185">Reference proteome</keyword>
<reference evidence="6 7" key="1">
    <citation type="submission" date="2020-08" db="EMBL/GenBank/DDBJ databases">
        <title>Novel species isolated from subtropical streams in China.</title>
        <authorList>
            <person name="Lu H."/>
        </authorList>
    </citation>
    <scope>NUCLEOTIDE SEQUENCE [LARGE SCALE GENOMIC DNA]</scope>
    <source>
        <strain evidence="6 7">KCTC 52442</strain>
    </source>
</reference>
<dbReference type="Gene3D" id="1.10.1240.20">
    <property type="entry name" value="Lytic transglycosylase, superhelical linker domain"/>
    <property type="match status" value="1"/>
</dbReference>
<dbReference type="InterPro" id="IPR008258">
    <property type="entry name" value="Transglycosylase_SLT_dom_1"/>
</dbReference>
<organism evidence="6 7">
    <name type="scientific">Undibacterium amnicola</name>
    <dbReference type="NCBI Taxonomy" id="1834038"/>
    <lineage>
        <taxon>Bacteria</taxon>
        <taxon>Pseudomonadati</taxon>
        <taxon>Pseudomonadota</taxon>
        <taxon>Betaproteobacteria</taxon>
        <taxon>Burkholderiales</taxon>
        <taxon>Oxalobacteraceae</taxon>
        <taxon>Undibacterium</taxon>
    </lineage>
</organism>
<evidence type="ECO:0000313" key="6">
    <source>
        <dbReference type="EMBL" id="MBC3832809.1"/>
    </source>
</evidence>
<name>A0ABR6XUW0_9BURK</name>
<evidence type="ECO:0000313" key="7">
    <source>
        <dbReference type="Proteomes" id="UP000643610"/>
    </source>
</evidence>
<dbReference type="PANTHER" id="PTHR37423:SF5">
    <property type="entry name" value="SOLUBLE LYTIC MUREIN TRANSGLYCOSYLASE"/>
    <property type="match status" value="1"/>
</dbReference>
<feature type="signal peptide" evidence="3">
    <location>
        <begin position="1"/>
        <end position="33"/>
    </location>
</feature>
<dbReference type="SUPFAM" id="SSF53955">
    <property type="entry name" value="Lysozyme-like"/>
    <property type="match status" value="1"/>
</dbReference>
<dbReference type="PANTHER" id="PTHR37423">
    <property type="entry name" value="SOLUBLE LYTIC MUREIN TRANSGLYCOSYLASE-RELATED"/>
    <property type="match status" value="1"/>
</dbReference>
<feature type="domain" description="Transglycosylase SLT" evidence="4">
    <location>
        <begin position="513"/>
        <end position="618"/>
    </location>
</feature>
<keyword evidence="2 3" id="KW-0732">Signal</keyword>
<dbReference type="InterPro" id="IPR012289">
    <property type="entry name" value="Lytic_TGlycosylase_superhlx_L"/>
</dbReference>
<evidence type="ECO:0000259" key="5">
    <source>
        <dbReference type="Pfam" id="PF14718"/>
    </source>
</evidence>
<dbReference type="InterPro" id="IPR037061">
    <property type="entry name" value="Lytic_TGlycoase_superhlx_L_sf"/>
</dbReference>
<dbReference type="InterPro" id="IPR008939">
    <property type="entry name" value="Lytic_TGlycosylase_superhlx_U"/>
</dbReference>
<dbReference type="Gene3D" id="1.25.20.10">
    <property type="entry name" value="Bacterial muramidases"/>
    <property type="match status" value="1"/>
</dbReference>
<comment type="caution">
    <text evidence="6">The sequence shown here is derived from an EMBL/GenBank/DDBJ whole genome shotgun (WGS) entry which is preliminary data.</text>
</comment>
<evidence type="ECO:0000256" key="2">
    <source>
        <dbReference type="ARBA" id="ARBA00022729"/>
    </source>
</evidence>
<dbReference type="RefSeq" id="WP_186891854.1">
    <property type="nucleotide sequence ID" value="NZ_JACOFU010000006.1"/>
</dbReference>
<dbReference type="InterPro" id="IPR023346">
    <property type="entry name" value="Lysozyme-like_dom_sf"/>
</dbReference>
<protein>
    <submittedName>
        <fullName evidence="6">Lytic transglycosylase domain-containing protein</fullName>
    </submittedName>
</protein>
<dbReference type="SUPFAM" id="SSF48435">
    <property type="entry name" value="Bacterial muramidases"/>
    <property type="match status" value="1"/>
</dbReference>
<dbReference type="CDD" id="cd13401">
    <property type="entry name" value="Slt70-like"/>
    <property type="match status" value="1"/>
</dbReference>
<gene>
    <name evidence="6" type="ORF">H8K33_14965</name>
</gene>
<dbReference type="Pfam" id="PF01464">
    <property type="entry name" value="SLT"/>
    <property type="match status" value="1"/>
</dbReference>
<dbReference type="Pfam" id="PF14718">
    <property type="entry name" value="SLT_L"/>
    <property type="match status" value="1"/>
</dbReference>
<feature type="domain" description="Lytic transglycosylase superhelical linker" evidence="5">
    <location>
        <begin position="434"/>
        <end position="495"/>
    </location>
</feature>
<comment type="similarity">
    <text evidence="1">Belongs to the transglycosylase Slt family.</text>
</comment>
<evidence type="ECO:0000256" key="3">
    <source>
        <dbReference type="SAM" id="SignalP"/>
    </source>
</evidence>
<sequence>MSEQQLHRGFIRLALRGVFSTSFAMLAALPAVAGNSFSPNVAENFTNASVSTAMSAPMSAPMNGVINDDDRFMALRDAAMHDDAKAAQMHASQLTQYAIPSYVDYYVLRTRIRSISAAEIQTFFKKYEGSAIADRLRNDWLLVLGYRGDWTNFDQQLPLYVVNDDHQVKCYALLSKALKQQRVAVEARSLITSPKQYGDGCYQLINTLYEQGQFTDADLWAQMRIAAESSAMPLAKRLGKMLDIPEKRLIEAMEKPNNLLKKAPANDRLSRELFLMALGRAAKQDPEKSVTALQKFGDKLSANDKAQAWANIALPSSQKLQAEATTYWKRADSAHLSIEAYQWRVRMALREGDWKMVKSAIAAMPISLKNQPTWVYWHGRAIQSEGKKEEAQAIFASISDQMHFYGQLALEERGQKIGVPALVKAVSPEELTPIAQNPNLQRALKFYAMNLRFEGTREWNWALRSMNERELIVAAEFARQNELLDRMVNTSDKTKSDVDIHQRFPTPFNDSMYKATQAVGVDMAWVYGLIRQESRFATAAKSHVGASGLMQVMPKTAKWVAKKIGMANYVPHQVNDVETNLALGTNYLNMVLTDLGGSQALASAAYNAGPGRPRAWRSTLTRPVEGAIFAETIPFLETRDYVKNVLSNATYYAAIFEKKPQSLKARLGTVIPKGMSADEPEYQ</sequence>
<dbReference type="EMBL" id="JACOFU010000006">
    <property type="protein sequence ID" value="MBC3832809.1"/>
    <property type="molecule type" value="Genomic_DNA"/>
</dbReference>
<dbReference type="Gene3D" id="1.10.530.10">
    <property type="match status" value="1"/>
</dbReference>
<proteinExistence type="inferred from homology"/>